<name>A0A9W8GA38_9FUNG</name>
<evidence type="ECO:0000313" key="5">
    <source>
        <dbReference type="Proteomes" id="UP001151518"/>
    </source>
</evidence>
<dbReference type="Gene3D" id="3.30.70.2330">
    <property type="match status" value="1"/>
</dbReference>
<keyword evidence="2" id="KW-0378">Hydrolase</keyword>
<dbReference type="GO" id="GO:0003676">
    <property type="term" value="F:nucleic acid binding"/>
    <property type="evidence" value="ECO:0007669"/>
    <property type="project" value="InterPro"/>
</dbReference>
<evidence type="ECO:0000313" key="4">
    <source>
        <dbReference type="EMBL" id="KAJ2678306.1"/>
    </source>
</evidence>
<organism evidence="4 5">
    <name type="scientific">Coemansia spiralis</name>
    <dbReference type="NCBI Taxonomy" id="417178"/>
    <lineage>
        <taxon>Eukaryota</taxon>
        <taxon>Fungi</taxon>
        <taxon>Fungi incertae sedis</taxon>
        <taxon>Zoopagomycota</taxon>
        <taxon>Kickxellomycotina</taxon>
        <taxon>Kickxellomycetes</taxon>
        <taxon>Kickxellales</taxon>
        <taxon>Kickxellaceae</taxon>
        <taxon>Coemansia</taxon>
    </lineage>
</organism>
<accession>A0A9W8GA38</accession>
<sequence>MANTELFGRFSALIVGRRYYFSRILPNELVLLVREHHNRHDTNAIAVHTMQDNMLGHLPRWLAAVLAPCMDSAQCRLEGIVVGPGSRYATPVEIKIYAPVSEATCLKNLLGTYWEMWQLEPPKKHTNIGSTNNVISAGYFELESKPDNAHNQRLHMEEHPYSVLYAQSQNTHKDEIMISSTEKGTILVISTESGIADWIQCIAESADNNGACKINWSIYSHEMSVDSLCHLDAVFACHRNVDYVLSHTKLLHWKTVVVDQTAIGDLPVLLVPWLAIIERGPSTLIRI</sequence>
<dbReference type="InterPro" id="IPR014905">
    <property type="entry name" value="HIRAN"/>
</dbReference>
<comment type="caution">
    <text evidence="4">The sequence shown here is derived from an EMBL/GenBank/DDBJ whole genome shotgun (WGS) entry which is preliminary data.</text>
</comment>
<feature type="domain" description="HIRAN" evidence="3">
    <location>
        <begin position="7"/>
        <end position="100"/>
    </location>
</feature>
<dbReference type="AlphaFoldDB" id="A0A9W8GA38"/>
<protein>
    <recommendedName>
        <fullName evidence="3">HIRAN domain-containing protein</fullName>
    </recommendedName>
</protein>
<dbReference type="Proteomes" id="UP001151518">
    <property type="component" value="Unassembled WGS sequence"/>
</dbReference>
<dbReference type="GO" id="GO:0008270">
    <property type="term" value="F:zinc ion binding"/>
    <property type="evidence" value="ECO:0007669"/>
    <property type="project" value="InterPro"/>
</dbReference>
<dbReference type="GO" id="GO:0016818">
    <property type="term" value="F:hydrolase activity, acting on acid anhydrides, in phosphorus-containing anhydrides"/>
    <property type="evidence" value="ECO:0007669"/>
    <property type="project" value="InterPro"/>
</dbReference>
<dbReference type="EMBL" id="JANBTW010000022">
    <property type="protein sequence ID" value="KAJ2678306.1"/>
    <property type="molecule type" value="Genomic_DNA"/>
</dbReference>
<keyword evidence="1" id="KW-0479">Metal-binding</keyword>
<dbReference type="Pfam" id="PF08797">
    <property type="entry name" value="HIRAN"/>
    <property type="match status" value="1"/>
</dbReference>
<gene>
    <name evidence="4" type="ORF">GGI25_002478</name>
</gene>
<evidence type="ECO:0000259" key="3">
    <source>
        <dbReference type="SMART" id="SM00910"/>
    </source>
</evidence>
<reference evidence="4" key="1">
    <citation type="submission" date="2022-07" db="EMBL/GenBank/DDBJ databases">
        <title>Phylogenomic reconstructions and comparative analyses of Kickxellomycotina fungi.</title>
        <authorList>
            <person name="Reynolds N.K."/>
            <person name="Stajich J.E."/>
            <person name="Barry K."/>
            <person name="Grigoriev I.V."/>
            <person name="Crous P."/>
            <person name="Smith M.E."/>
        </authorList>
    </citation>
    <scope>NUCLEOTIDE SEQUENCE</scope>
    <source>
        <strain evidence="4">NRRL 3115</strain>
    </source>
</reference>
<dbReference type="SMART" id="SM00910">
    <property type="entry name" value="HIRAN"/>
    <property type="match status" value="1"/>
</dbReference>
<dbReference type="OrthoDB" id="448448at2759"/>
<evidence type="ECO:0000256" key="1">
    <source>
        <dbReference type="ARBA" id="ARBA00022723"/>
    </source>
</evidence>
<proteinExistence type="predicted"/>
<evidence type="ECO:0000256" key="2">
    <source>
        <dbReference type="ARBA" id="ARBA00022801"/>
    </source>
</evidence>